<dbReference type="Gene3D" id="1.20.120.910">
    <property type="entry name" value="DksA, coiled-coil domain"/>
    <property type="match status" value="1"/>
</dbReference>
<proteinExistence type="predicted"/>
<comment type="caution">
    <text evidence="7">The sequence shown here is derived from an EMBL/GenBank/DDBJ whole genome shotgun (WGS) entry which is preliminary data.</text>
</comment>
<keyword evidence="1" id="KW-0479">Metal-binding</keyword>
<name>A0A4U1J9L3_9BACT</name>
<evidence type="ECO:0000256" key="5">
    <source>
        <dbReference type="SAM" id="MobiDB-lite"/>
    </source>
</evidence>
<dbReference type="PANTHER" id="PTHR33823:SF4">
    <property type="entry name" value="GENERAL STRESS PROTEIN 16O"/>
    <property type="match status" value="1"/>
</dbReference>
<feature type="domain" description="Zinc finger DksA/TraR C4-type" evidence="6">
    <location>
        <begin position="110"/>
        <end position="138"/>
    </location>
</feature>
<evidence type="ECO:0000256" key="3">
    <source>
        <dbReference type="ARBA" id="ARBA00022833"/>
    </source>
</evidence>
<evidence type="ECO:0000256" key="1">
    <source>
        <dbReference type="ARBA" id="ARBA00022723"/>
    </source>
</evidence>
<dbReference type="InterPro" id="IPR020458">
    <property type="entry name" value="Znf_DskA_TraR_CS"/>
</dbReference>
<evidence type="ECO:0000313" key="7">
    <source>
        <dbReference type="EMBL" id="TKD04523.1"/>
    </source>
</evidence>
<evidence type="ECO:0000259" key="6">
    <source>
        <dbReference type="Pfam" id="PF01258"/>
    </source>
</evidence>
<evidence type="ECO:0000256" key="4">
    <source>
        <dbReference type="PROSITE-ProRule" id="PRU00510"/>
    </source>
</evidence>
<dbReference type="GO" id="GO:0008270">
    <property type="term" value="F:zinc ion binding"/>
    <property type="evidence" value="ECO:0007669"/>
    <property type="project" value="UniProtKB-KW"/>
</dbReference>
<dbReference type="SUPFAM" id="SSF57716">
    <property type="entry name" value="Glucocorticoid receptor-like (DNA-binding domain)"/>
    <property type="match status" value="1"/>
</dbReference>
<keyword evidence="8" id="KW-1185">Reference proteome</keyword>
<protein>
    <submittedName>
        <fullName evidence="7">TraR/DksA family transcriptional regulator</fullName>
    </submittedName>
</protein>
<dbReference type="InterPro" id="IPR000962">
    <property type="entry name" value="Znf_DskA_TraR"/>
</dbReference>
<dbReference type="OrthoDB" id="9803742at2"/>
<gene>
    <name evidence="7" type="ORF">E8A74_23240</name>
</gene>
<feature type="region of interest" description="Disordered" evidence="5">
    <location>
        <begin position="1"/>
        <end position="36"/>
    </location>
</feature>
<dbReference type="PROSITE" id="PS01102">
    <property type="entry name" value="ZF_DKSA_1"/>
    <property type="match status" value="1"/>
</dbReference>
<dbReference type="AlphaFoldDB" id="A0A4U1J9L3"/>
<dbReference type="PROSITE" id="PS51128">
    <property type="entry name" value="ZF_DKSA_2"/>
    <property type="match status" value="1"/>
</dbReference>
<organism evidence="7 8">
    <name type="scientific">Polyangium fumosum</name>
    <dbReference type="NCBI Taxonomy" id="889272"/>
    <lineage>
        <taxon>Bacteria</taxon>
        <taxon>Pseudomonadati</taxon>
        <taxon>Myxococcota</taxon>
        <taxon>Polyangia</taxon>
        <taxon>Polyangiales</taxon>
        <taxon>Polyangiaceae</taxon>
        <taxon>Polyangium</taxon>
    </lineage>
</organism>
<evidence type="ECO:0000256" key="2">
    <source>
        <dbReference type="ARBA" id="ARBA00022771"/>
    </source>
</evidence>
<accession>A0A4U1J9L3</accession>
<evidence type="ECO:0000313" key="8">
    <source>
        <dbReference type="Proteomes" id="UP000309215"/>
    </source>
</evidence>
<dbReference type="SUPFAM" id="SSF109635">
    <property type="entry name" value="DnaK suppressor protein DksA, alpha-hairpin domain"/>
    <property type="match status" value="1"/>
</dbReference>
<dbReference type="InterPro" id="IPR037187">
    <property type="entry name" value="DnaK_N"/>
</dbReference>
<reference evidence="7 8" key="1">
    <citation type="submission" date="2019-04" db="EMBL/GenBank/DDBJ databases">
        <authorList>
            <person name="Li Y."/>
            <person name="Wang J."/>
        </authorList>
    </citation>
    <scope>NUCLEOTIDE SEQUENCE [LARGE SCALE GENOMIC DNA]</scope>
    <source>
        <strain evidence="7 8">DSM 14668</strain>
    </source>
</reference>
<dbReference type="EMBL" id="SSMQ01000024">
    <property type="protein sequence ID" value="TKD04523.1"/>
    <property type="molecule type" value="Genomic_DNA"/>
</dbReference>
<dbReference type="Proteomes" id="UP000309215">
    <property type="component" value="Unassembled WGS sequence"/>
</dbReference>
<dbReference type="Pfam" id="PF01258">
    <property type="entry name" value="zf-dskA_traR"/>
    <property type="match status" value="1"/>
</dbReference>
<sequence>MDARKGVGIGSIVPQRPVARPATRESIDELPELTQEQREELRTLLETRRAEILASIETRQEQERDTGREVGDEMDEANIEGATAMASRLLERDVQLLSEIDRALAKFSEGTYGLCEGTGEPIGFPRLRSRPWARFSVEYQEQLEREARTRGGI</sequence>
<keyword evidence="3" id="KW-0862">Zinc</keyword>
<dbReference type="RefSeq" id="WP_136931248.1">
    <property type="nucleotide sequence ID" value="NZ_SSMQ01000024.1"/>
</dbReference>
<dbReference type="PANTHER" id="PTHR33823">
    <property type="entry name" value="RNA POLYMERASE-BINDING TRANSCRIPTION FACTOR DKSA-RELATED"/>
    <property type="match status" value="1"/>
</dbReference>
<feature type="zinc finger region" description="dksA C4-type" evidence="4">
    <location>
        <begin position="115"/>
        <end position="139"/>
    </location>
</feature>
<keyword evidence="2" id="KW-0863">Zinc-finger</keyword>